<organism evidence="1 2">
    <name type="scientific">Butyrivibrio fibrisolvens</name>
    <dbReference type="NCBI Taxonomy" id="831"/>
    <lineage>
        <taxon>Bacteria</taxon>
        <taxon>Bacillati</taxon>
        <taxon>Bacillota</taxon>
        <taxon>Clostridia</taxon>
        <taxon>Lachnospirales</taxon>
        <taxon>Lachnospiraceae</taxon>
        <taxon>Butyrivibrio</taxon>
    </lineage>
</organism>
<dbReference type="InterPro" id="IPR016024">
    <property type="entry name" value="ARM-type_fold"/>
</dbReference>
<keyword evidence="2" id="KW-1185">Reference proteome</keyword>
<dbReference type="Proteomes" id="UP000245488">
    <property type="component" value="Chromosome"/>
</dbReference>
<comment type="caution">
    <text evidence="1">The sequence shown here is derived from an EMBL/GenBank/DDBJ whole genome shotgun (WGS) entry which is preliminary data.</text>
</comment>
<dbReference type="PANTHER" id="PTHR34070:SF1">
    <property type="entry name" value="DNA ALKYLATION REPAIR PROTEIN"/>
    <property type="match status" value="1"/>
</dbReference>
<dbReference type="Pfam" id="PF08713">
    <property type="entry name" value="DNA_alkylation"/>
    <property type="match status" value="1"/>
</dbReference>
<dbReference type="CDD" id="cd06561">
    <property type="entry name" value="AlkD_like"/>
    <property type="match status" value="1"/>
</dbReference>
<gene>
    <name evidence="1" type="ORF">CPT75_13140</name>
</gene>
<evidence type="ECO:0000313" key="2">
    <source>
        <dbReference type="Proteomes" id="UP000245488"/>
    </source>
</evidence>
<dbReference type="Gene3D" id="1.25.10.90">
    <property type="match status" value="1"/>
</dbReference>
<dbReference type="PANTHER" id="PTHR34070">
    <property type="entry name" value="ARMADILLO-TYPE FOLD"/>
    <property type="match status" value="1"/>
</dbReference>
<protein>
    <submittedName>
        <fullName evidence="1">DNA alkylation repair protein</fullName>
    </submittedName>
</protein>
<evidence type="ECO:0000313" key="1">
    <source>
        <dbReference type="EMBL" id="PWT27982.1"/>
    </source>
</evidence>
<dbReference type="SUPFAM" id="SSF48371">
    <property type="entry name" value="ARM repeat"/>
    <property type="match status" value="1"/>
</dbReference>
<dbReference type="AlphaFoldDB" id="A0A317G6P9"/>
<proteinExistence type="predicted"/>
<reference evidence="1 2" key="1">
    <citation type="submission" date="2017-09" db="EMBL/GenBank/DDBJ databases">
        <title>High-quality draft genome sequence of Butyrivibrio fibrisolvens INBov1, isolated from cow rumen.</title>
        <authorList>
            <person name="Rodriguez Hernaez J."/>
            <person name="Rivarola M."/>
            <person name="Paniego N."/>
            <person name="Cravero S."/>
            <person name="Ceron Cucchi M."/>
            <person name="Martinez M.C."/>
        </authorList>
    </citation>
    <scope>NUCLEOTIDE SEQUENCE [LARGE SCALE GENOMIC DNA]</scope>
    <source>
        <strain evidence="1 2">INBov1</strain>
    </source>
</reference>
<name>A0A317G6P9_BUTFI</name>
<sequence>MSVYERLLEAKDDKYREFQAKLVPNISPDTIIGVRTPDMRKIAKEVFNSPEKNEFLKELPHKYYEENLVHFFIIAMIKDFDECIEKVEEFLPYVDCWPVSDQATPKSFKKNHAKLLPYIKNWIASDHVYTARFGIRMLMNEFLDDDFKDEYLELVASKEGDDYYLKMMVAWYFATALAKKYDESVKYIEERKLSDWIHKKAIQKAVESFRVTDEHKEHLKKYR</sequence>
<dbReference type="EMBL" id="NXNG01000001">
    <property type="protein sequence ID" value="PWT27982.1"/>
    <property type="molecule type" value="Genomic_DNA"/>
</dbReference>
<dbReference type="RefSeq" id="WP_110073284.1">
    <property type="nucleotide sequence ID" value="NZ_CM009896.1"/>
</dbReference>
<accession>A0A317G6P9</accession>
<dbReference type="InterPro" id="IPR014825">
    <property type="entry name" value="DNA_alkylation"/>
</dbReference>